<dbReference type="Proteomes" id="UP000671913">
    <property type="component" value="Chromosome"/>
</dbReference>
<name>A0A974Y2K9_9THEO</name>
<dbReference type="SUPFAM" id="SSF50998">
    <property type="entry name" value="Quinoprotein alcohol dehydrogenase-like"/>
    <property type="match status" value="1"/>
</dbReference>
<dbReference type="EMBL" id="CP060096">
    <property type="protein sequence ID" value="QSZ26391.1"/>
    <property type="molecule type" value="Genomic_DNA"/>
</dbReference>
<gene>
    <name evidence="1" type="ORF">ACETAC_05455</name>
</gene>
<accession>A0A974Y2K9</accession>
<dbReference type="InterPro" id="IPR011047">
    <property type="entry name" value="Quinoprotein_ADH-like_sf"/>
</dbReference>
<keyword evidence="2" id="KW-1185">Reference proteome</keyword>
<dbReference type="KEGG" id="aaut:ACETAC_05455"/>
<evidence type="ECO:0000313" key="1">
    <source>
        <dbReference type="EMBL" id="QSZ26391.1"/>
    </source>
</evidence>
<dbReference type="RefSeq" id="WP_284679056.1">
    <property type="nucleotide sequence ID" value="NZ_CP060096.1"/>
</dbReference>
<reference evidence="1" key="1">
    <citation type="submission" date="2020-08" db="EMBL/GenBank/DDBJ databases">
        <title>Genomic insights into the carbon and energy metabolism of the first obligate autotrophic acetogenic bacterium Aceticella autotrophica gen. nov., sp. nov.</title>
        <authorList>
            <person name="Toshchakov S.V."/>
            <person name="Elcheninov A.G."/>
            <person name="Kublanov I.V."/>
            <person name="Frolov E.N."/>
            <person name="Lebedinsky A.V."/>
        </authorList>
    </citation>
    <scope>NUCLEOTIDE SEQUENCE</scope>
    <source>
        <strain evidence="1">3443-3Ac</strain>
    </source>
</reference>
<organism evidence="1 2">
    <name type="scientific">Aceticella autotrophica</name>
    <dbReference type="NCBI Taxonomy" id="2755338"/>
    <lineage>
        <taxon>Bacteria</taxon>
        <taxon>Bacillati</taxon>
        <taxon>Bacillota</taxon>
        <taxon>Clostridia</taxon>
        <taxon>Thermoanaerobacterales</taxon>
        <taxon>Thermoanaerobacteraceae</taxon>
        <taxon>Aceticella</taxon>
    </lineage>
</organism>
<evidence type="ECO:0000313" key="2">
    <source>
        <dbReference type="Proteomes" id="UP000671913"/>
    </source>
</evidence>
<sequence length="128" mass="14154">MIHTYITKTLKGFIGCIDRQKGNIIWGKGMYEGCIVSPPSLYGNSLFILADCSLYLIDKISGIIYQRKAVGHSPYSACSILSKRVVIGGGEPPSNGILISYLIKENMLCLNEIISYYETGNYTENSNM</sequence>
<proteinExistence type="predicted"/>
<protein>
    <submittedName>
        <fullName evidence="1">Uncharacterized protein</fullName>
    </submittedName>
</protein>
<dbReference type="AlphaFoldDB" id="A0A974Y2K9"/>